<protein>
    <submittedName>
        <fullName evidence="1">Uncharacterized protein</fullName>
    </submittedName>
</protein>
<dbReference type="EMBL" id="KI913962">
    <property type="protein sequence ID" value="ETW01805.1"/>
    <property type="molecule type" value="Genomic_DNA"/>
</dbReference>
<proteinExistence type="predicted"/>
<dbReference type="AlphaFoldDB" id="A0A024U6G0"/>
<gene>
    <name evidence="1" type="ORF">H310_06382</name>
</gene>
<dbReference type="GeneID" id="20083432"/>
<name>A0A024U6G0_9STRA</name>
<dbReference type="RefSeq" id="XP_008869653.1">
    <property type="nucleotide sequence ID" value="XM_008871431.1"/>
</dbReference>
<dbReference type="VEuPathDB" id="FungiDB:H310_06382"/>
<evidence type="ECO:0000313" key="1">
    <source>
        <dbReference type="EMBL" id="ETW01805.1"/>
    </source>
</evidence>
<reference evidence="1" key="1">
    <citation type="submission" date="2013-12" db="EMBL/GenBank/DDBJ databases">
        <title>The Genome Sequence of Aphanomyces invadans NJM9701.</title>
        <authorList>
            <consortium name="The Broad Institute Genomics Platform"/>
            <person name="Russ C."/>
            <person name="Tyler B."/>
            <person name="van West P."/>
            <person name="Dieguez-Uribeondo J."/>
            <person name="Young S.K."/>
            <person name="Zeng Q."/>
            <person name="Gargeya S."/>
            <person name="Fitzgerald M."/>
            <person name="Abouelleil A."/>
            <person name="Alvarado L."/>
            <person name="Chapman S.B."/>
            <person name="Gainer-Dewar J."/>
            <person name="Goldberg J."/>
            <person name="Griggs A."/>
            <person name="Gujja S."/>
            <person name="Hansen M."/>
            <person name="Howarth C."/>
            <person name="Imamovic A."/>
            <person name="Ireland A."/>
            <person name="Larimer J."/>
            <person name="McCowan C."/>
            <person name="Murphy C."/>
            <person name="Pearson M."/>
            <person name="Poon T.W."/>
            <person name="Priest M."/>
            <person name="Roberts A."/>
            <person name="Saif S."/>
            <person name="Shea T."/>
            <person name="Sykes S."/>
            <person name="Wortman J."/>
            <person name="Nusbaum C."/>
            <person name="Birren B."/>
        </authorList>
    </citation>
    <scope>NUCLEOTIDE SEQUENCE [LARGE SCALE GENOMIC DNA]</scope>
    <source>
        <strain evidence="1">NJM9701</strain>
    </source>
</reference>
<sequence>MKDADIIAGATFEGLDQHELHLQKVGKQRRPVHVTPRGKYGTNKSKILQFDVGRVGGSPLMEMANPSDVPASRMSIV</sequence>
<organism evidence="1">
    <name type="scientific">Aphanomyces invadans</name>
    <dbReference type="NCBI Taxonomy" id="157072"/>
    <lineage>
        <taxon>Eukaryota</taxon>
        <taxon>Sar</taxon>
        <taxon>Stramenopiles</taxon>
        <taxon>Oomycota</taxon>
        <taxon>Saprolegniomycetes</taxon>
        <taxon>Saprolegniales</taxon>
        <taxon>Verrucalvaceae</taxon>
        <taxon>Aphanomyces</taxon>
    </lineage>
</organism>
<accession>A0A024U6G0</accession>